<proteinExistence type="predicted"/>
<comment type="caution">
    <text evidence="1">The sequence shown here is derived from an EMBL/GenBank/DDBJ whole genome shotgun (WGS) entry which is preliminary data.</text>
</comment>
<dbReference type="AlphaFoldDB" id="A0AAD7GHS0"/>
<dbReference type="Proteomes" id="UP001221757">
    <property type="component" value="Unassembled WGS sequence"/>
</dbReference>
<evidence type="ECO:0000313" key="2">
    <source>
        <dbReference type="Proteomes" id="UP001221757"/>
    </source>
</evidence>
<dbReference type="EMBL" id="JARKIE010000078">
    <property type="protein sequence ID" value="KAJ7688595.1"/>
    <property type="molecule type" value="Genomic_DNA"/>
</dbReference>
<reference evidence="1" key="1">
    <citation type="submission" date="2023-03" db="EMBL/GenBank/DDBJ databases">
        <title>Massive genome expansion in bonnet fungi (Mycena s.s.) driven by repeated elements and novel gene families across ecological guilds.</title>
        <authorList>
            <consortium name="Lawrence Berkeley National Laboratory"/>
            <person name="Harder C.B."/>
            <person name="Miyauchi S."/>
            <person name="Viragh M."/>
            <person name="Kuo A."/>
            <person name="Thoen E."/>
            <person name="Andreopoulos B."/>
            <person name="Lu D."/>
            <person name="Skrede I."/>
            <person name="Drula E."/>
            <person name="Henrissat B."/>
            <person name="Morin E."/>
            <person name="Kohler A."/>
            <person name="Barry K."/>
            <person name="LaButti K."/>
            <person name="Morin E."/>
            <person name="Salamov A."/>
            <person name="Lipzen A."/>
            <person name="Mereny Z."/>
            <person name="Hegedus B."/>
            <person name="Baldrian P."/>
            <person name="Stursova M."/>
            <person name="Weitz H."/>
            <person name="Taylor A."/>
            <person name="Grigoriev I.V."/>
            <person name="Nagy L.G."/>
            <person name="Martin F."/>
            <person name="Kauserud H."/>
        </authorList>
    </citation>
    <scope>NUCLEOTIDE SEQUENCE</scope>
    <source>
        <strain evidence="1">CBHHK067</strain>
    </source>
</reference>
<keyword evidence="2" id="KW-1185">Reference proteome</keyword>
<evidence type="ECO:0000313" key="1">
    <source>
        <dbReference type="EMBL" id="KAJ7688595.1"/>
    </source>
</evidence>
<organism evidence="1 2">
    <name type="scientific">Mycena rosella</name>
    <name type="common">Pink bonnet</name>
    <name type="synonym">Agaricus rosellus</name>
    <dbReference type="NCBI Taxonomy" id="1033263"/>
    <lineage>
        <taxon>Eukaryota</taxon>
        <taxon>Fungi</taxon>
        <taxon>Dikarya</taxon>
        <taxon>Basidiomycota</taxon>
        <taxon>Agaricomycotina</taxon>
        <taxon>Agaricomycetes</taxon>
        <taxon>Agaricomycetidae</taxon>
        <taxon>Agaricales</taxon>
        <taxon>Marasmiineae</taxon>
        <taxon>Mycenaceae</taxon>
        <taxon>Mycena</taxon>
    </lineage>
</organism>
<sequence length="372" mass="39663">MLDDVSQIPETTEALVQAPTSLRLDARQPALAFTQPPSNIFLPSRTMLSLTQLLNAAPAPTPASPLTGRSPRNAHDFPLELNSPLPSLRTAFPPVIPRLDSPTSDAYALPAVRTLFPRAFASSGAPAAVQPSGAQAQLNSSFTILPTILEPPGDPFSTAPTLRSVLRPIPADLVPRGAWARSSAALRLHGPLRVTPRAMALGVSSLPPTSAAEAFHAEQQVPPGGANTELYAYTIPPPWDARLCLSPMENASSRDSDAGAYIPQYCDDEGADQEMALDLDEDSDQDAEPPYMYIDEDAGTRLCAVCSLDRGFDDAKCACADEDMDYADEDGAPIFDRPNADATLLHRAFDAEFSGVPALLFPAFDWGVHCGD</sequence>
<gene>
    <name evidence="1" type="ORF">B0H17DRAFT_1202868</name>
</gene>
<protein>
    <submittedName>
        <fullName evidence="1">Uncharacterized protein</fullName>
    </submittedName>
</protein>
<name>A0AAD7GHS0_MYCRO</name>
<accession>A0AAD7GHS0</accession>